<dbReference type="PANTHER" id="PTHR11271">
    <property type="entry name" value="GUANINE DEAMINASE"/>
    <property type="match status" value="1"/>
</dbReference>
<evidence type="ECO:0000256" key="4">
    <source>
        <dbReference type="ARBA" id="ARBA00022723"/>
    </source>
</evidence>
<comment type="function">
    <text evidence="8">Catalyzes the hydrolytic deamination of guanine, producing xanthine and ammonia.</text>
</comment>
<dbReference type="Gene3D" id="2.30.40.10">
    <property type="entry name" value="Urease, subunit C, domain 1"/>
    <property type="match status" value="1"/>
</dbReference>
<protein>
    <recommendedName>
        <fullName evidence="3 7">Guanine deaminase</fullName>
        <shortName evidence="8">Guanase</shortName>
        <ecNumber evidence="3 7">3.5.4.3</ecNumber>
    </recommendedName>
    <alternativeName>
        <fullName evidence="8">Guanine aminohydrolase</fullName>
    </alternativeName>
</protein>
<dbReference type="Gene3D" id="3.20.20.140">
    <property type="entry name" value="Metal-dependent hydrolases"/>
    <property type="match status" value="1"/>
</dbReference>
<keyword evidence="5 8" id="KW-0378">Hydrolase</keyword>
<evidence type="ECO:0000259" key="9">
    <source>
        <dbReference type="Pfam" id="PF01979"/>
    </source>
</evidence>
<dbReference type="Proteomes" id="UP001597203">
    <property type="component" value="Unassembled WGS sequence"/>
</dbReference>
<dbReference type="SUPFAM" id="SSF51556">
    <property type="entry name" value="Metallo-dependent hydrolases"/>
    <property type="match status" value="1"/>
</dbReference>
<dbReference type="InterPro" id="IPR032466">
    <property type="entry name" value="Metal_Hydrolase"/>
</dbReference>
<dbReference type="GO" id="GO:0008892">
    <property type="term" value="F:guanine deaminase activity"/>
    <property type="evidence" value="ECO:0007669"/>
    <property type="project" value="UniProtKB-EC"/>
</dbReference>
<evidence type="ECO:0000256" key="2">
    <source>
        <dbReference type="ARBA" id="ARBA00006745"/>
    </source>
</evidence>
<dbReference type="Pfam" id="PF01979">
    <property type="entry name" value="Amidohydro_1"/>
    <property type="match status" value="1"/>
</dbReference>
<evidence type="ECO:0000313" key="11">
    <source>
        <dbReference type="Proteomes" id="UP001597203"/>
    </source>
</evidence>
<gene>
    <name evidence="10" type="primary">guaD</name>
    <name evidence="10" type="ORF">ACFQ24_16165</name>
</gene>
<evidence type="ECO:0000313" key="10">
    <source>
        <dbReference type="EMBL" id="MFD1106399.1"/>
    </source>
</evidence>
<dbReference type="RefSeq" id="WP_380913061.1">
    <property type="nucleotide sequence ID" value="NZ_JBHTLS010000132.1"/>
</dbReference>
<comment type="pathway">
    <text evidence="1 8">Purine metabolism; guanine degradation; xanthine from guanine: step 1/1.</text>
</comment>
<dbReference type="NCBIfam" id="TIGR02967">
    <property type="entry name" value="guan_deamin"/>
    <property type="match status" value="1"/>
</dbReference>
<comment type="caution">
    <text evidence="10">The sequence shown here is derived from an EMBL/GenBank/DDBJ whole genome shotgun (WGS) entry which is preliminary data.</text>
</comment>
<keyword evidence="4 8" id="KW-0479">Metal-binding</keyword>
<name>A0ABW3P4T6_9SPHN</name>
<dbReference type="NCBIfam" id="NF006679">
    <property type="entry name" value="PRK09228.1"/>
    <property type="match status" value="1"/>
</dbReference>
<reference evidence="11" key="1">
    <citation type="journal article" date="2019" name="Int. J. Syst. Evol. Microbiol.">
        <title>The Global Catalogue of Microorganisms (GCM) 10K type strain sequencing project: providing services to taxonomists for standard genome sequencing and annotation.</title>
        <authorList>
            <consortium name="The Broad Institute Genomics Platform"/>
            <consortium name="The Broad Institute Genome Sequencing Center for Infectious Disease"/>
            <person name="Wu L."/>
            <person name="Ma J."/>
        </authorList>
    </citation>
    <scope>NUCLEOTIDE SEQUENCE [LARGE SCALE GENOMIC DNA]</scope>
    <source>
        <strain evidence="11">CCUG 54329</strain>
    </source>
</reference>
<dbReference type="InterPro" id="IPR051607">
    <property type="entry name" value="Metallo-dep_hydrolases"/>
</dbReference>
<dbReference type="InterPro" id="IPR006680">
    <property type="entry name" value="Amidohydro-rel"/>
</dbReference>
<feature type="domain" description="Amidohydrolase-related" evidence="9">
    <location>
        <begin position="64"/>
        <end position="421"/>
    </location>
</feature>
<comment type="similarity">
    <text evidence="2 8">Belongs to the metallo-dependent hydrolases superfamily. ATZ/TRZ family.</text>
</comment>
<evidence type="ECO:0000256" key="8">
    <source>
        <dbReference type="RuleBase" id="RU366009"/>
    </source>
</evidence>
<comment type="catalytic activity">
    <reaction evidence="8">
        <text>guanine + H2O + H(+) = xanthine + NH4(+)</text>
        <dbReference type="Rhea" id="RHEA:14665"/>
        <dbReference type="ChEBI" id="CHEBI:15377"/>
        <dbReference type="ChEBI" id="CHEBI:15378"/>
        <dbReference type="ChEBI" id="CHEBI:16235"/>
        <dbReference type="ChEBI" id="CHEBI:17712"/>
        <dbReference type="ChEBI" id="CHEBI:28938"/>
        <dbReference type="EC" id="3.5.4.3"/>
    </reaction>
</comment>
<evidence type="ECO:0000256" key="7">
    <source>
        <dbReference type="NCBIfam" id="TIGR02967"/>
    </source>
</evidence>
<dbReference type="InterPro" id="IPR014311">
    <property type="entry name" value="Guanine_deaminase"/>
</dbReference>
<dbReference type="SUPFAM" id="SSF51338">
    <property type="entry name" value="Composite domain of metallo-dependent hydrolases"/>
    <property type="match status" value="2"/>
</dbReference>
<comment type="cofactor">
    <cofactor evidence="8">
        <name>Zn(2+)</name>
        <dbReference type="ChEBI" id="CHEBI:29105"/>
    </cofactor>
    <text evidence="8">Binds 1 zinc ion per subunit.</text>
</comment>
<dbReference type="InterPro" id="IPR011059">
    <property type="entry name" value="Metal-dep_hydrolase_composite"/>
</dbReference>
<evidence type="ECO:0000256" key="1">
    <source>
        <dbReference type="ARBA" id="ARBA00004984"/>
    </source>
</evidence>
<keyword evidence="6 8" id="KW-0862">Zinc</keyword>
<keyword evidence="11" id="KW-1185">Reference proteome</keyword>
<evidence type="ECO:0000256" key="6">
    <source>
        <dbReference type="ARBA" id="ARBA00022833"/>
    </source>
</evidence>
<organism evidence="10 11">
    <name type="scientific">Sphingobium olei</name>
    <dbReference type="NCBI Taxonomy" id="420955"/>
    <lineage>
        <taxon>Bacteria</taxon>
        <taxon>Pseudomonadati</taxon>
        <taxon>Pseudomonadota</taxon>
        <taxon>Alphaproteobacteria</taxon>
        <taxon>Sphingomonadales</taxon>
        <taxon>Sphingomonadaceae</taxon>
        <taxon>Sphingobium</taxon>
    </lineage>
</organism>
<dbReference type="EC" id="3.5.4.3" evidence="3 7"/>
<evidence type="ECO:0000256" key="5">
    <source>
        <dbReference type="ARBA" id="ARBA00022801"/>
    </source>
</evidence>
<dbReference type="EMBL" id="JBHTLS010000132">
    <property type="protein sequence ID" value="MFD1106399.1"/>
    <property type="molecule type" value="Genomic_DNA"/>
</dbReference>
<evidence type="ECO:0000256" key="3">
    <source>
        <dbReference type="ARBA" id="ARBA00012781"/>
    </source>
</evidence>
<sequence length="432" mass="46402">MTLKAYRGEILSVSLDPLPRPDAIRHDPDGLLVVEDGIIVARGAYADLADRYQSILVESLAGLIVPGFVDAHVHYPQMDRIAAHGEQLLDWLERHIFPAEQAFADRAHAREVADLFLDELLRNGTTSALVFPTVHAHSVDALFNAALARNMRIASGKVLMDLGPDGLRDTVEAARDDSEALIRCWRNRGRLSYAVTPRFALTSSDAQLRLAGELLAAHPDMLLHTHLAENVQECAAVIDRFPDAYHYLDAYDRFGLVGARSVFAHAIHMCGRSCARMAQAGAGIAICPSSNLFLGSGFFDFAQADTHGIRLGLGTDIGAGTSFSMLFTAGLAYQAALARGTALDPFRALYLATAGSAALLHIGDRVGSLLPGQEADFVVLDSGATPLLARRTAGASLADRLFALQILGDDRAVARTYVMGECAWDRTSGGTP</sequence>
<proteinExistence type="inferred from homology"/>
<accession>A0ABW3P4T6</accession>
<dbReference type="PANTHER" id="PTHR11271:SF6">
    <property type="entry name" value="GUANINE DEAMINASE"/>
    <property type="match status" value="1"/>
</dbReference>